<evidence type="ECO:0000259" key="3">
    <source>
        <dbReference type="Pfam" id="PF01557"/>
    </source>
</evidence>
<dbReference type="Gene3D" id="3.90.850.10">
    <property type="entry name" value="Fumarylacetoacetase-like, C-terminal domain"/>
    <property type="match status" value="1"/>
</dbReference>
<sequence>MKYYRLVDSFGNLSLVVETGENQLEDITSVEEDLDDLADLLKAASYSGTPLDDLARDILASGDPTILNIDEIFNSSREGSGEYRFDRPFDPPEVWAAGVTYKNSEMERRRESETPDVYSNVYNAERPEVFFKATADRCMGPFDDVGIRSDSTWDVPEAELAFVIFKGEIAGYTIGNDMSSRSIEGDNPLYLPQAKLYDQSCSIGPCFVSNEGIGNPQNLGVECTIVREGETVFTGSTSTSEMARTCSEISTWLQKSNQVPDLTTVLTGTSIVPPPEFTLREGDTVAVTIEAIGILENNVVVV</sequence>
<dbReference type="InterPro" id="IPR036663">
    <property type="entry name" value="Fumarylacetoacetase_C_sf"/>
</dbReference>
<reference evidence="4" key="1">
    <citation type="submission" date="2018-05" db="EMBL/GenBank/DDBJ databases">
        <authorList>
            <person name="Lanie J.A."/>
            <person name="Ng W.-L."/>
            <person name="Kazmierczak K.M."/>
            <person name="Andrzejewski T.M."/>
            <person name="Davidsen T.M."/>
            <person name="Wayne K.J."/>
            <person name="Tettelin H."/>
            <person name="Glass J.I."/>
            <person name="Rusch D."/>
            <person name="Podicherti R."/>
            <person name="Tsui H.-C.T."/>
            <person name="Winkler M.E."/>
        </authorList>
    </citation>
    <scope>NUCLEOTIDE SEQUENCE</scope>
</reference>
<dbReference type="SUPFAM" id="SSF56529">
    <property type="entry name" value="FAH"/>
    <property type="match status" value="1"/>
</dbReference>
<dbReference type="AlphaFoldDB" id="A0A381TKR8"/>
<gene>
    <name evidence="4" type="ORF">METZ01_LOCUS67457</name>
</gene>
<dbReference type="EMBL" id="UINC01004476">
    <property type="protein sequence ID" value="SVA14603.1"/>
    <property type="molecule type" value="Genomic_DNA"/>
</dbReference>
<evidence type="ECO:0000256" key="2">
    <source>
        <dbReference type="ARBA" id="ARBA00022723"/>
    </source>
</evidence>
<name>A0A381TKR8_9ZZZZ</name>
<comment type="similarity">
    <text evidence="1">Belongs to the FAH family.</text>
</comment>
<feature type="domain" description="Fumarylacetoacetase-like C-terminal" evidence="3">
    <location>
        <begin position="94"/>
        <end position="300"/>
    </location>
</feature>
<accession>A0A381TKR8</accession>
<dbReference type="GO" id="GO:0003824">
    <property type="term" value="F:catalytic activity"/>
    <property type="evidence" value="ECO:0007669"/>
    <property type="project" value="InterPro"/>
</dbReference>
<evidence type="ECO:0000256" key="1">
    <source>
        <dbReference type="ARBA" id="ARBA00010211"/>
    </source>
</evidence>
<dbReference type="Pfam" id="PF01557">
    <property type="entry name" value="FAA_hydrolase"/>
    <property type="match status" value="1"/>
</dbReference>
<dbReference type="PANTHER" id="PTHR42796">
    <property type="entry name" value="FUMARYLACETOACETATE HYDROLASE DOMAIN-CONTAINING PROTEIN 2A-RELATED"/>
    <property type="match status" value="1"/>
</dbReference>
<proteinExistence type="inferred from homology"/>
<dbReference type="InterPro" id="IPR051121">
    <property type="entry name" value="FAH"/>
</dbReference>
<dbReference type="GO" id="GO:0046872">
    <property type="term" value="F:metal ion binding"/>
    <property type="evidence" value="ECO:0007669"/>
    <property type="project" value="UniProtKB-KW"/>
</dbReference>
<keyword evidence="2" id="KW-0479">Metal-binding</keyword>
<evidence type="ECO:0000313" key="4">
    <source>
        <dbReference type="EMBL" id="SVA14603.1"/>
    </source>
</evidence>
<dbReference type="InterPro" id="IPR011234">
    <property type="entry name" value="Fumarylacetoacetase-like_C"/>
</dbReference>
<dbReference type="PANTHER" id="PTHR42796:SF7">
    <property type="entry name" value="2-DEHYDRO-3-DEOXY-D-ARABINONATE DEHYDRATASE"/>
    <property type="match status" value="1"/>
</dbReference>
<dbReference type="GO" id="GO:0044281">
    <property type="term" value="P:small molecule metabolic process"/>
    <property type="evidence" value="ECO:0007669"/>
    <property type="project" value="UniProtKB-ARBA"/>
</dbReference>
<protein>
    <recommendedName>
        <fullName evidence="3">Fumarylacetoacetase-like C-terminal domain-containing protein</fullName>
    </recommendedName>
</protein>
<organism evidence="4">
    <name type="scientific">marine metagenome</name>
    <dbReference type="NCBI Taxonomy" id="408172"/>
    <lineage>
        <taxon>unclassified sequences</taxon>
        <taxon>metagenomes</taxon>
        <taxon>ecological metagenomes</taxon>
    </lineage>
</organism>